<dbReference type="InterPro" id="IPR000938">
    <property type="entry name" value="CAP-Gly_domain"/>
</dbReference>
<dbReference type="OrthoDB" id="2130750at2759"/>
<dbReference type="PANTHER" id="PTHR18916:SF85">
    <property type="entry name" value="TUBULIN-FOLDING COFACTOR B"/>
    <property type="match status" value="1"/>
</dbReference>
<dbReference type="Pfam" id="PF01302">
    <property type="entry name" value="CAP_GLY"/>
    <property type="match status" value="1"/>
</dbReference>
<feature type="compositionally biased region" description="Acidic residues" evidence="9">
    <location>
        <begin position="288"/>
        <end position="304"/>
    </location>
</feature>
<comment type="subcellular location">
    <subcellularLocation>
        <location evidence="1">Cytoplasm</location>
        <location evidence="1">Cytoskeleton</location>
    </subcellularLocation>
</comment>
<evidence type="ECO:0000313" key="12">
    <source>
        <dbReference type="Proteomes" id="UP000053815"/>
    </source>
</evidence>
<keyword evidence="3" id="KW-0963">Cytoplasm</keyword>
<dbReference type="GO" id="GO:0030286">
    <property type="term" value="C:dynein complex"/>
    <property type="evidence" value="ECO:0007669"/>
    <property type="project" value="UniProtKB-KW"/>
</dbReference>
<feature type="coiled-coil region" evidence="8">
    <location>
        <begin position="352"/>
        <end position="627"/>
    </location>
</feature>
<feature type="compositionally biased region" description="Low complexity" evidence="9">
    <location>
        <begin position="140"/>
        <end position="150"/>
    </location>
</feature>
<feature type="coiled-coil region" evidence="8">
    <location>
        <begin position="1080"/>
        <end position="1187"/>
    </location>
</feature>
<gene>
    <name evidence="11" type="ORF">MAM1_0089c04821</name>
</gene>
<feature type="region of interest" description="Disordered" evidence="9">
    <location>
        <begin position="86"/>
        <end position="223"/>
    </location>
</feature>
<dbReference type="GO" id="GO:0035371">
    <property type="term" value="C:microtubule plus-end"/>
    <property type="evidence" value="ECO:0007669"/>
    <property type="project" value="TreeGrafter"/>
</dbReference>
<evidence type="ECO:0000313" key="11">
    <source>
        <dbReference type="EMBL" id="GAN05351.1"/>
    </source>
</evidence>
<dbReference type="Proteomes" id="UP000053815">
    <property type="component" value="Unassembled WGS sequence"/>
</dbReference>
<evidence type="ECO:0000256" key="5">
    <source>
        <dbReference type="ARBA" id="ARBA00023017"/>
    </source>
</evidence>
<evidence type="ECO:0000256" key="6">
    <source>
        <dbReference type="ARBA" id="ARBA00023054"/>
    </source>
</evidence>
<proteinExistence type="inferred from homology"/>
<dbReference type="GO" id="GO:0005938">
    <property type="term" value="C:cell cortex"/>
    <property type="evidence" value="ECO:0007669"/>
    <property type="project" value="TreeGrafter"/>
</dbReference>
<sequence length="1457" mass="168053">MTSIKRTSVIRDDLSVGNRVLVNNELSGTIRYVGTTSFQTGKWVGIELDEPLGKNSGVVQGKRYFDCKNSHGVFTRPVNVKVINEPSAPSATRRKSIVAPPTPTERRKSIASDTASQPRRKSIIPSSINTANVADRRKSTMTPSASPSPTQRRKSVVADALPQTKKRPTSLLQNTTTASRTGTIPSSKSTAVPNRRSIVPPKQSTNGIAPTKRARSNTQTSSPVSILKTRTPITAPTTPDTMLDDEQDEEIRRLELEQAEFDNLCQENTTANSAIVSSPVSLEKEQVDGEDEEEEEEGEEEEQEDQRIIEQIQQQQQQQQQQHFQQQEPVYGSLATSRPISKSDQTVPLKDYEELRFKLKILENKRHEDRERFREHEKVKEEAEQFLTLRNKLQDKIAELQKDVRDTKRELKETVADKESFESKYNDLLESMEMLTLDKEVAEERAENLQQETNMLKDRIEEISVDLDILKKEADVFNKPPEILSTENEERTPLEIVQLERHNERLKEALLRFRDATAEHENELNIKIKTLEQENYELEEIRLQYEKTMEKLADTEALVEDLKMQLDDALGAEDLVDQLTEKNLNLTEKMDELSATVDDLEALKELADELEENHMETEKQLQAEIDHRDMLLREQLERLRANEETTADYEATIQQFRELVVLLQNDLEEFKSKEQTEQSEKKTLSSQSQAMMSLNFQLQTTVMKAQAKAIDIELRKLEASQANERLNMIQPYLPESFFKTENDPISCLLLFKRMEFKAGLIVKHLDQNYPVSEKIMDNVTENLVTICEMKQRAGWLSSLATRFQTYIKNCDVSTFSKMGKVYHDLIGVERRMNAIVELFRTDQVNEVHCLTELQRVIAQVEHLAENHLQQQEKNNADQFFGLTKALDLNADRMIVILTYAKQSLDNAARMEGMVIAEGVEQMDQDYNEPLGRLIAQAKNSKIIAKKLMRQLEDMFEEAMTLKSEHLHRFRMLYAISTKLCKFCFDSYKDITSYIDTKRGSHEEIALSHIQKLLRDKGDEIFEMVESSMWENALRNVKTLTNELETTFGQIEHDDKLDKITTNVAPWIQRASDIKAEVVVNHELEHKLQQHNDEIIKLIKDVRMKDQTLQESEVKISLLEKRMEVAKKEMEQIKSLEDDLEKSMNQEQMYAEAMENLQNEYDQLELENNQLKKEANKREEKRQSILRKANFDLTEGEDSEHMQEMAGGYYEMAGHMETLKASIRYLRAENAQLKSADFCRSLGLTPSPAVSHAKNQPRDELITDIARDTRVLVKDMRVASASPRVVQLAAPNNASKWSSIKKSPDYQYQTQQSVLYTLKQRSIQLRRKVDDLQITTDTLPSITHEKKRMPQQQLGLVKIPRLPSMNTTTASNHCIDISNASDFNRLHREQTLDHVEIAYREWLTTLLVYGTESRHLEIQIKAGDNKVCLRKQQFVFQVKAHQGIFRMEIEAGDDDWRR</sequence>
<feature type="compositionally biased region" description="Polar residues" evidence="9">
    <location>
        <begin position="170"/>
        <end position="192"/>
    </location>
</feature>
<dbReference type="EMBL" id="DF836378">
    <property type="protein sequence ID" value="GAN05351.1"/>
    <property type="molecule type" value="Genomic_DNA"/>
</dbReference>
<keyword evidence="7" id="KW-0206">Cytoskeleton</keyword>
<feature type="compositionally biased region" description="Polar residues" evidence="9">
    <location>
        <begin position="269"/>
        <end position="280"/>
    </location>
</feature>
<dbReference type="GO" id="GO:0031122">
    <property type="term" value="P:cytoplasmic microtubule organization"/>
    <property type="evidence" value="ECO:0007669"/>
    <property type="project" value="TreeGrafter"/>
</dbReference>
<evidence type="ECO:0000256" key="8">
    <source>
        <dbReference type="SAM" id="Coils"/>
    </source>
</evidence>
<feature type="compositionally biased region" description="Polar residues" evidence="9">
    <location>
        <begin position="334"/>
        <end position="346"/>
    </location>
</feature>
<keyword evidence="5" id="KW-0243">Dynein</keyword>
<dbReference type="InterPro" id="IPR022157">
    <property type="entry name" value="Dynactin"/>
</dbReference>
<dbReference type="SUPFAM" id="SSF74924">
    <property type="entry name" value="Cap-Gly domain"/>
    <property type="match status" value="1"/>
</dbReference>
<evidence type="ECO:0000256" key="2">
    <source>
        <dbReference type="ARBA" id="ARBA00011010"/>
    </source>
</evidence>
<dbReference type="GO" id="GO:0005634">
    <property type="term" value="C:nucleus"/>
    <property type="evidence" value="ECO:0007669"/>
    <property type="project" value="TreeGrafter"/>
</dbReference>
<feature type="domain" description="CAP-Gly" evidence="10">
    <location>
        <begin position="34"/>
        <end position="76"/>
    </location>
</feature>
<dbReference type="GO" id="GO:0051010">
    <property type="term" value="F:microtubule plus-end binding"/>
    <property type="evidence" value="ECO:0007669"/>
    <property type="project" value="TreeGrafter"/>
</dbReference>
<dbReference type="PANTHER" id="PTHR18916">
    <property type="entry name" value="DYNACTIN 1-RELATED MICROTUBULE-BINDING"/>
    <property type="match status" value="1"/>
</dbReference>
<reference evidence="11" key="1">
    <citation type="submission" date="2014-09" db="EMBL/GenBank/DDBJ databases">
        <title>Draft genome sequence of an oleaginous Mucoromycotina fungus Mucor ambiguus NBRC6742.</title>
        <authorList>
            <person name="Takeda I."/>
            <person name="Yamane N."/>
            <person name="Morita T."/>
            <person name="Tamano K."/>
            <person name="Machida M."/>
            <person name="Baker S."/>
            <person name="Koike H."/>
        </authorList>
    </citation>
    <scope>NUCLEOTIDE SEQUENCE</scope>
    <source>
        <strain evidence="11">NBRC 6742</strain>
    </source>
</reference>
<keyword evidence="4" id="KW-0493">Microtubule</keyword>
<protein>
    <submittedName>
        <fullName evidence="11">Dynactin</fullName>
    </submittedName>
</protein>
<accession>A0A0C9M6D3</accession>
<keyword evidence="6 8" id="KW-0175">Coiled coil</keyword>
<evidence type="ECO:0000259" key="10">
    <source>
        <dbReference type="PROSITE" id="PS50245"/>
    </source>
</evidence>
<dbReference type="PROSITE" id="PS00845">
    <property type="entry name" value="CAP_GLY_1"/>
    <property type="match status" value="1"/>
</dbReference>
<evidence type="ECO:0000256" key="3">
    <source>
        <dbReference type="ARBA" id="ARBA00022490"/>
    </source>
</evidence>
<keyword evidence="12" id="KW-1185">Reference proteome</keyword>
<feature type="compositionally biased region" description="Low complexity" evidence="9">
    <location>
        <begin position="309"/>
        <end position="328"/>
    </location>
</feature>
<dbReference type="PROSITE" id="PS50245">
    <property type="entry name" value="CAP_GLY_2"/>
    <property type="match status" value="1"/>
</dbReference>
<evidence type="ECO:0000256" key="7">
    <source>
        <dbReference type="ARBA" id="ARBA00023212"/>
    </source>
</evidence>
<dbReference type="Pfam" id="PF12455">
    <property type="entry name" value="Dynactin"/>
    <property type="match status" value="1"/>
</dbReference>
<evidence type="ECO:0000256" key="9">
    <source>
        <dbReference type="SAM" id="MobiDB-lite"/>
    </source>
</evidence>
<dbReference type="InterPro" id="IPR036859">
    <property type="entry name" value="CAP-Gly_dom_sf"/>
</dbReference>
<evidence type="ECO:0000256" key="1">
    <source>
        <dbReference type="ARBA" id="ARBA00004245"/>
    </source>
</evidence>
<evidence type="ECO:0000256" key="4">
    <source>
        <dbReference type="ARBA" id="ARBA00022701"/>
    </source>
</evidence>
<comment type="similarity">
    <text evidence="2">Belongs to the dynactin 150 kDa subunit family.</text>
</comment>
<dbReference type="SMART" id="SM01052">
    <property type="entry name" value="CAP_GLY"/>
    <property type="match status" value="1"/>
</dbReference>
<dbReference type="STRING" id="91626.A0A0C9M6D3"/>
<feature type="region of interest" description="Disordered" evidence="9">
    <location>
        <begin position="269"/>
        <end position="347"/>
    </location>
</feature>
<name>A0A0C9M6D3_9FUNG</name>
<organism evidence="11">
    <name type="scientific">Mucor ambiguus</name>
    <dbReference type="NCBI Taxonomy" id="91626"/>
    <lineage>
        <taxon>Eukaryota</taxon>
        <taxon>Fungi</taxon>
        <taxon>Fungi incertae sedis</taxon>
        <taxon>Mucoromycota</taxon>
        <taxon>Mucoromycotina</taxon>
        <taxon>Mucoromycetes</taxon>
        <taxon>Mucorales</taxon>
        <taxon>Mucorineae</taxon>
        <taxon>Mucoraceae</taxon>
        <taxon>Mucor</taxon>
    </lineage>
</organism>
<dbReference type="Gene3D" id="2.30.30.190">
    <property type="entry name" value="CAP Gly-rich-like domain"/>
    <property type="match status" value="1"/>
</dbReference>